<keyword evidence="5" id="KW-0456">Lyase</keyword>
<organism evidence="5 6">
    <name type="scientific">Neomoorella stamsii</name>
    <dbReference type="NCBI Taxonomy" id="1266720"/>
    <lineage>
        <taxon>Bacteria</taxon>
        <taxon>Bacillati</taxon>
        <taxon>Bacillota</taxon>
        <taxon>Clostridia</taxon>
        <taxon>Neomoorellales</taxon>
        <taxon>Neomoorellaceae</taxon>
        <taxon>Neomoorella</taxon>
    </lineage>
</organism>
<dbReference type="InterPro" id="IPR049381">
    <property type="entry name" value="UbiD-like_C"/>
</dbReference>
<dbReference type="PANTHER" id="PTHR30108">
    <property type="entry name" value="3-OCTAPRENYL-4-HYDROXYBENZOATE CARBOXY-LYASE-RELATED"/>
    <property type="match status" value="1"/>
</dbReference>
<dbReference type="GO" id="GO:0005737">
    <property type="term" value="C:cytoplasm"/>
    <property type="evidence" value="ECO:0007669"/>
    <property type="project" value="TreeGrafter"/>
</dbReference>
<comment type="caution">
    <text evidence="5">The sequence shown here is derived from an EMBL/GenBank/DDBJ whole genome shotgun (WGS) entry which is preliminary data.</text>
</comment>
<sequence length="452" mass="49548">MPNKDLRSFILEAGKAGEILEVKKPVSPRFGIPAVAAKLEEEHRYPALLFSNVEGSSIPVLCNVFASRKRLALALECEEGSLNSVYREREDKLTKPVIVADGPVQEVVIKGDEVNLYDLPIVTHNEKDAGPYITAGAMVVKDPETGIRNIGVYRHMVHERNKLGIHMAETSHVNYIFEKYVQRGKPMPVAITIGHHPAFYLGVLSFVPFGVDEYEVVGGLLGQPLELVKCKTVDLEVPADAEIVLEGYIAPGEERLEGPFGEYTTLYGAPHEYPVITVTAITHRKNPIYLDCVSGHLDHQLLGGTGRLSVIFKTVKMACPTVQDVFMPPSGCCRLTCYVSIKKRHEGEAKNVIAAVFASDPFIKYVVVVDEDVNIFDDSAVLRAIATRLNPVENAFVIRNAKGHPLDPTSSKGYVVTKVGIDATKPLAGYPEAVSVPGTDQVDLEEIFNYKG</sequence>
<dbReference type="Pfam" id="PF20696">
    <property type="entry name" value="UbiD_C"/>
    <property type="match status" value="1"/>
</dbReference>
<evidence type="ECO:0000313" key="6">
    <source>
        <dbReference type="Proteomes" id="UP000239430"/>
    </source>
</evidence>
<reference evidence="5 6" key="1">
    <citation type="submission" date="2018-03" db="EMBL/GenBank/DDBJ databases">
        <title>Genome sequence of Moorella stamsii DSM 26217.</title>
        <authorList>
            <person name="Poehlein A."/>
            <person name="Daniel R."/>
        </authorList>
    </citation>
    <scope>NUCLEOTIDE SEQUENCE [LARGE SCALE GENOMIC DNA]</scope>
    <source>
        <strain evidence="6">DSM 26217</strain>
    </source>
</reference>
<feature type="domain" description="3-octaprenyl-4-hydroxybenzoate carboxy-lyase-like N-terminal" evidence="3">
    <location>
        <begin position="15"/>
        <end position="80"/>
    </location>
</feature>
<name>A0A9X7J5S6_9FIRM</name>
<evidence type="ECO:0000313" key="5">
    <source>
        <dbReference type="EMBL" id="PRR77889.1"/>
    </source>
</evidence>
<dbReference type="Pfam" id="PF01977">
    <property type="entry name" value="UbiD"/>
    <property type="match status" value="1"/>
</dbReference>
<dbReference type="RefSeq" id="WP_054935437.1">
    <property type="nucleotide sequence ID" value="NZ_PVXL01000003.1"/>
</dbReference>
<protein>
    <submittedName>
        <fullName evidence="5">3-octaprenyl-4-hydroxybenzoate carboxy-lyase</fullName>
        <ecNumber evidence="5">4.1.1.-</ecNumber>
    </submittedName>
</protein>
<accession>A0A9X7J5S6</accession>
<dbReference type="InterPro" id="IPR048304">
    <property type="entry name" value="UbiD_Rift_dom"/>
</dbReference>
<evidence type="ECO:0000256" key="1">
    <source>
        <dbReference type="ARBA" id="ARBA00010021"/>
    </source>
</evidence>
<comment type="similarity">
    <text evidence="1">Belongs to the UbiD family.</text>
</comment>
<dbReference type="Proteomes" id="UP000239430">
    <property type="component" value="Unassembled WGS sequence"/>
</dbReference>
<evidence type="ECO:0000259" key="4">
    <source>
        <dbReference type="Pfam" id="PF20696"/>
    </source>
</evidence>
<evidence type="ECO:0000259" key="3">
    <source>
        <dbReference type="Pfam" id="PF20695"/>
    </source>
</evidence>
<dbReference type="GO" id="GO:0016831">
    <property type="term" value="F:carboxy-lyase activity"/>
    <property type="evidence" value="ECO:0007669"/>
    <property type="project" value="InterPro"/>
</dbReference>
<dbReference type="SUPFAM" id="SSF50475">
    <property type="entry name" value="FMN-binding split barrel"/>
    <property type="match status" value="1"/>
</dbReference>
<dbReference type="EC" id="4.1.1.-" evidence="5"/>
<keyword evidence="6" id="KW-1185">Reference proteome</keyword>
<feature type="domain" description="3-octaprenyl-4-hydroxybenzoate carboxy-lyase-like C-terminal" evidence="4">
    <location>
        <begin position="302"/>
        <end position="423"/>
    </location>
</feature>
<dbReference type="AlphaFoldDB" id="A0A9X7J5S6"/>
<dbReference type="NCBIfam" id="TIGR00148">
    <property type="entry name" value="UbiD family decarboxylase"/>
    <property type="match status" value="1"/>
</dbReference>
<dbReference type="Pfam" id="PF20695">
    <property type="entry name" value="UbiD_N"/>
    <property type="match status" value="1"/>
</dbReference>
<proteinExistence type="inferred from homology"/>
<gene>
    <name evidence="5" type="primary">ubiD_1</name>
    <name evidence="5" type="ORF">MOST_00050</name>
</gene>
<dbReference type="PANTHER" id="PTHR30108:SF21">
    <property type="entry name" value="4-HYDROXYBENZOATE DECARBOXYLASE"/>
    <property type="match status" value="1"/>
</dbReference>
<dbReference type="InterPro" id="IPR049383">
    <property type="entry name" value="UbiD-like_N"/>
</dbReference>
<dbReference type="EMBL" id="PVXL01000003">
    <property type="protein sequence ID" value="PRR77889.1"/>
    <property type="molecule type" value="Genomic_DNA"/>
</dbReference>
<evidence type="ECO:0000259" key="2">
    <source>
        <dbReference type="Pfam" id="PF01977"/>
    </source>
</evidence>
<feature type="domain" description="3-octaprenyl-4-hydroxybenzoate carboxy-lyase-like Rift-related" evidence="2">
    <location>
        <begin position="100"/>
        <end position="295"/>
    </location>
</feature>
<dbReference type="Gene3D" id="3.40.1670.10">
    <property type="entry name" value="UbiD C-terminal domain-like"/>
    <property type="match status" value="1"/>
</dbReference>
<dbReference type="SUPFAM" id="SSF143968">
    <property type="entry name" value="UbiD C-terminal domain-like"/>
    <property type="match status" value="1"/>
</dbReference>
<dbReference type="InterPro" id="IPR002830">
    <property type="entry name" value="UbiD"/>
</dbReference>